<evidence type="ECO:0000313" key="3">
    <source>
        <dbReference type="EMBL" id="BAM05439.1"/>
    </source>
</evidence>
<keyword evidence="4" id="KW-1185">Reference proteome</keyword>
<keyword evidence="3" id="KW-0614">Plasmid</keyword>
<dbReference type="HOGENOM" id="CLU_037612_1_4_0"/>
<organism evidence="3 4">
    <name type="scientific">Phycisphaera mikurensis (strain NBRC 102666 / KCTC 22515 / FYK2301M01)</name>
    <dbReference type="NCBI Taxonomy" id="1142394"/>
    <lineage>
        <taxon>Bacteria</taxon>
        <taxon>Pseudomonadati</taxon>
        <taxon>Planctomycetota</taxon>
        <taxon>Phycisphaerae</taxon>
        <taxon>Phycisphaerales</taxon>
        <taxon>Phycisphaeraceae</taxon>
        <taxon>Phycisphaera</taxon>
    </lineage>
</organism>
<proteinExistence type="predicted"/>
<dbReference type="RefSeq" id="WP_014438642.1">
    <property type="nucleotide sequence ID" value="NC_017081.1"/>
</dbReference>
<protein>
    <submittedName>
        <fullName evidence="3">Putative chromosome partitioning protein ParA</fullName>
    </submittedName>
</protein>
<feature type="compositionally biased region" description="Basic and acidic residues" evidence="1">
    <location>
        <begin position="307"/>
        <end position="318"/>
    </location>
</feature>
<geneLocation type="plasmid" evidence="3 4">
    <name>pPSMK1</name>
</geneLocation>
<evidence type="ECO:0000259" key="2">
    <source>
        <dbReference type="Pfam" id="PF13614"/>
    </source>
</evidence>
<dbReference type="EMBL" id="AP012339">
    <property type="protein sequence ID" value="BAM05439.1"/>
    <property type="molecule type" value="Genomic_DNA"/>
</dbReference>
<gene>
    <name evidence="3" type="primary">parA</name>
    <name evidence="3" type="ordered locus">PSMK_p00770</name>
</gene>
<dbReference type="Pfam" id="PF13614">
    <property type="entry name" value="AAA_31"/>
    <property type="match status" value="1"/>
</dbReference>
<reference evidence="3 4" key="1">
    <citation type="submission" date="2012-02" db="EMBL/GenBank/DDBJ databases">
        <title>Complete genome sequence of Phycisphaera mikurensis NBRC 102666.</title>
        <authorList>
            <person name="Ankai A."/>
            <person name="Hosoyama A."/>
            <person name="Terui Y."/>
            <person name="Sekine M."/>
            <person name="Fukai R."/>
            <person name="Kato Y."/>
            <person name="Nakamura S."/>
            <person name="Yamada-Narita S."/>
            <person name="Kawakoshi A."/>
            <person name="Fukunaga Y."/>
            <person name="Yamazaki S."/>
            <person name="Fujita N."/>
        </authorList>
    </citation>
    <scope>NUCLEOTIDE SEQUENCE [LARGE SCALE GENOMIC DNA]</scope>
    <source>
        <strain evidence="4">NBRC 102666 / KCTC 22515 / FYK2301M01</strain>
        <plasmid evidence="3 4">pPSMK1</plasmid>
    </source>
</reference>
<feature type="region of interest" description="Disordered" evidence="1">
    <location>
        <begin position="285"/>
        <end position="318"/>
    </location>
</feature>
<dbReference type="AlphaFoldDB" id="I0IJK1"/>
<evidence type="ECO:0000256" key="1">
    <source>
        <dbReference type="SAM" id="MobiDB-lite"/>
    </source>
</evidence>
<dbReference type="Gene3D" id="3.40.50.300">
    <property type="entry name" value="P-loop containing nucleotide triphosphate hydrolases"/>
    <property type="match status" value="1"/>
</dbReference>
<dbReference type="InterPro" id="IPR027417">
    <property type="entry name" value="P-loop_NTPase"/>
</dbReference>
<dbReference type="Proteomes" id="UP000007881">
    <property type="component" value="Plasmid pPSMK1"/>
</dbReference>
<sequence>MKNEKTTVVSIGNQKGGVGKTTTTLNLAAALGQLGKEVLVIDLDQNCGATRGLGIPPESYASSFDMMVGEGGGTGAELDPLELVITTDPDEDLLLPEGVSMITGNRSLEDLDDVLRKKPEARFSMPGAVLEPSIQKLVDAKKWDFIFLDTAPQLTTATLGAYRVAEWFIVVTQPEALSILGMEDAFSDLKLVRKEYNPALKLLGVVIGNYAKGTKTAMTLDRQIRDQFEGTGTFGPFKQNISRTVAIPTAQYEQMTIIQHKPAHQSTEEFRCLAKEVMERINLGAPPATGGGDEAEKGGAVAGGGEARTHPEEVTDAG</sequence>
<name>I0IJK1_PHYMF</name>
<dbReference type="SUPFAM" id="SSF52540">
    <property type="entry name" value="P-loop containing nucleoside triphosphate hydrolases"/>
    <property type="match status" value="1"/>
</dbReference>
<dbReference type="eggNOG" id="COG1192">
    <property type="taxonomic scope" value="Bacteria"/>
</dbReference>
<dbReference type="InterPro" id="IPR050678">
    <property type="entry name" value="DNA_Partitioning_ATPase"/>
</dbReference>
<feature type="domain" description="AAA" evidence="2">
    <location>
        <begin position="7"/>
        <end position="201"/>
    </location>
</feature>
<dbReference type="PANTHER" id="PTHR13696">
    <property type="entry name" value="P-LOOP CONTAINING NUCLEOSIDE TRIPHOSPHATE HYDROLASE"/>
    <property type="match status" value="1"/>
</dbReference>
<dbReference type="PANTHER" id="PTHR13696:SF99">
    <property type="entry name" value="COBYRINIC ACID AC-DIAMIDE SYNTHASE"/>
    <property type="match status" value="1"/>
</dbReference>
<dbReference type="InterPro" id="IPR025669">
    <property type="entry name" value="AAA_dom"/>
</dbReference>
<accession>I0IJK1</accession>
<evidence type="ECO:0000313" key="4">
    <source>
        <dbReference type="Proteomes" id="UP000007881"/>
    </source>
</evidence>
<dbReference type="KEGG" id="phm:PSMK_p00770"/>
<dbReference type="CDD" id="cd02042">
    <property type="entry name" value="ParAB_family"/>
    <property type="match status" value="1"/>
</dbReference>